<dbReference type="EMBL" id="DPXL01000140">
    <property type="protein sequence ID" value="HCM31959.1"/>
    <property type="molecule type" value="Genomic_DNA"/>
</dbReference>
<comment type="caution">
    <text evidence="1">The sequence shown here is derived from an EMBL/GenBank/DDBJ whole genome shotgun (WGS) entry which is preliminary data.</text>
</comment>
<accession>A0A3D3G1Q5</accession>
<name>A0A3D3G1Q5_ACIRA</name>
<evidence type="ECO:0000313" key="2">
    <source>
        <dbReference type="Proteomes" id="UP000262257"/>
    </source>
</evidence>
<gene>
    <name evidence="1" type="ORF">DIC32_11045</name>
</gene>
<reference evidence="1 2" key="1">
    <citation type="journal article" date="2018" name="Nat. Biotechnol.">
        <title>A standardized bacterial taxonomy based on genome phylogeny substantially revises the tree of life.</title>
        <authorList>
            <person name="Parks D.H."/>
            <person name="Chuvochina M."/>
            <person name="Waite D.W."/>
            <person name="Rinke C."/>
            <person name="Skarshewski A."/>
            <person name="Chaumeil P.A."/>
            <person name="Hugenholtz P."/>
        </authorList>
    </citation>
    <scope>NUCLEOTIDE SEQUENCE [LARGE SCALE GENOMIC DNA]</scope>
    <source>
        <strain evidence="1">UBA10045</strain>
    </source>
</reference>
<dbReference type="Proteomes" id="UP000262257">
    <property type="component" value="Unassembled WGS sequence"/>
</dbReference>
<protein>
    <submittedName>
        <fullName evidence="1">Uncharacterized protein</fullName>
    </submittedName>
</protein>
<proteinExistence type="predicted"/>
<dbReference type="AlphaFoldDB" id="A0A3D3G1Q5"/>
<sequence length="70" mass="7811">MSKKKFRAELYKAYVASGIHDHALIQEYIKVAEAFVLDNQEITVSGFRALTEKISTNNGHSNGSRALGRE</sequence>
<organism evidence="1 2">
    <name type="scientific">Acinetobacter radioresistens</name>
    <dbReference type="NCBI Taxonomy" id="40216"/>
    <lineage>
        <taxon>Bacteria</taxon>
        <taxon>Pseudomonadati</taxon>
        <taxon>Pseudomonadota</taxon>
        <taxon>Gammaproteobacteria</taxon>
        <taxon>Moraxellales</taxon>
        <taxon>Moraxellaceae</taxon>
        <taxon>Acinetobacter</taxon>
    </lineage>
</organism>
<evidence type="ECO:0000313" key="1">
    <source>
        <dbReference type="EMBL" id="HCM31959.1"/>
    </source>
</evidence>